<reference evidence="12 13" key="1">
    <citation type="submission" date="2022-07" db="EMBL/GenBank/DDBJ databases">
        <title>Genome-wide signatures of adaptation to extreme environments.</title>
        <authorList>
            <person name="Cho C.H."/>
            <person name="Yoon H.S."/>
        </authorList>
    </citation>
    <scope>NUCLEOTIDE SEQUENCE [LARGE SCALE GENOMIC DNA]</scope>
    <source>
        <strain evidence="12 13">108.79 E11</strain>
    </source>
</reference>
<evidence type="ECO:0000256" key="7">
    <source>
        <dbReference type="ARBA" id="ARBA00023136"/>
    </source>
</evidence>
<evidence type="ECO:0000256" key="6">
    <source>
        <dbReference type="ARBA" id="ARBA00022989"/>
    </source>
</evidence>
<organism evidence="12 13">
    <name type="scientific">Galdieria yellowstonensis</name>
    <dbReference type="NCBI Taxonomy" id="3028027"/>
    <lineage>
        <taxon>Eukaryota</taxon>
        <taxon>Rhodophyta</taxon>
        <taxon>Bangiophyceae</taxon>
        <taxon>Galdieriales</taxon>
        <taxon>Galdieriaceae</taxon>
        <taxon>Galdieria</taxon>
    </lineage>
</organism>
<evidence type="ECO:0000256" key="2">
    <source>
        <dbReference type="ARBA" id="ARBA00009010"/>
    </source>
</evidence>
<keyword evidence="3 9" id="KW-0808">Transferase</keyword>
<evidence type="ECO:0000256" key="3">
    <source>
        <dbReference type="ARBA" id="ARBA00022679"/>
    </source>
</evidence>
<dbReference type="PANTHER" id="PTHR10408:SF9">
    <property type="entry name" value="STEROL O-ACYLTRANSFERASE 2-RELATED"/>
    <property type="match status" value="1"/>
</dbReference>
<dbReference type="InterPro" id="IPR004299">
    <property type="entry name" value="MBOAT_fam"/>
</dbReference>
<feature type="transmembrane region" description="Helical" evidence="11">
    <location>
        <begin position="211"/>
        <end position="231"/>
    </location>
</feature>
<evidence type="ECO:0000256" key="9">
    <source>
        <dbReference type="PIRNR" id="PIRNR000439"/>
    </source>
</evidence>
<evidence type="ECO:0000313" key="12">
    <source>
        <dbReference type="EMBL" id="KAK4528050.1"/>
    </source>
</evidence>
<feature type="transmembrane region" description="Helical" evidence="11">
    <location>
        <begin position="329"/>
        <end position="350"/>
    </location>
</feature>
<keyword evidence="4 11" id="KW-0812">Transmembrane</keyword>
<proteinExistence type="inferred from homology"/>
<gene>
    <name evidence="12" type="ORF">GAYE_SCF48G5984</name>
</gene>
<feature type="active site" evidence="10">
    <location>
        <position position="343"/>
    </location>
</feature>
<evidence type="ECO:0000256" key="4">
    <source>
        <dbReference type="ARBA" id="ARBA00022692"/>
    </source>
</evidence>
<name>A0AAV9IKX9_9RHOD</name>
<comment type="subcellular location">
    <subcellularLocation>
        <location evidence="1 9">Endoplasmic reticulum membrane</location>
        <topology evidence="1 9">Multi-pass membrane protein</topology>
    </subcellularLocation>
</comment>
<sequence length="418" mass="48719">MVEETPGTSQHKRAPSYIARDTLLDQLRNQQIPCQEAFNTLFGIQNLLWLVVALALLRIPVLRVLRGRSPVDLGFLEWSLEGYRGTLTMFVLMMLSCYLFYLLHWLNTKGVLHTRLCDVLFRLMSLLMLVLPFKWIHYKQLSPVPSFFLVLQAHSFFLKSFSFYSIIAGAAEEGTLKKDLLNLSNFSYFIVAPTLVYRVKGYPKSDRIRIGFLLMQVLRGIGLLAVIYLIITEQMLPVFYKAGSLSIYESIVLLTLPGGSLYLALFFITFEVALNIFAEVTYFADHYFYEDWWNSLSYDEFSRKWNRPVHEWLVQHVYKRARLRGFSRVGGIIYTTLFSAIFHEIILAITFGKFRLYMTTMMMLQIPLMLVMHLIMKKDTLVRKRIVNTFFWFGMFIGPAILITCNVYDWYVPSTGSR</sequence>
<dbReference type="AlphaFoldDB" id="A0AAV9IKX9"/>
<dbReference type="GO" id="GO:0008374">
    <property type="term" value="F:O-acyltransferase activity"/>
    <property type="evidence" value="ECO:0007669"/>
    <property type="project" value="InterPro"/>
</dbReference>
<feature type="transmembrane region" description="Helical" evidence="11">
    <location>
        <begin position="356"/>
        <end position="375"/>
    </location>
</feature>
<comment type="similarity">
    <text evidence="2 9">Belongs to the membrane-bound acyltransferase family. Sterol o-acyltransferase subfamily.</text>
</comment>
<feature type="transmembrane region" description="Helical" evidence="11">
    <location>
        <begin position="387"/>
        <end position="411"/>
    </location>
</feature>
<evidence type="ECO:0000256" key="11">
    <source>
        <dbReference type="SAM" id="Phobius"/>
    </source>
</evidence>
<dbReference type="Proteomes" id="UP001300502">
    <property type="component" value="Unassembled WGS sequence"/>
</dbReference>
<feature type="transmembrane region" description="Helical" evidence="11">
    <location>
        <begin position="86"/>
        <end position="107"/>
    </location>
</feature>
<evidence type="ECO:0000256" key="5">
    <source>
        <dbReference type="ARBA" id="ARBA00022824"/>
    </source>
</evidence>
<dbReference type="Pfam" id="PF03062">
    <property type="entry name" value="MBOAT"/>
    <property type="match status" value="1"/>
</dbReference>
<dbReference type="PANTHER" id="PTHR10408">
    <property type="entry name" value="STEROL O-ACYLTRANSFERASE"/>
    <property type="match status" value="1"/>
</dbReference>
<keyword evidence="6 11" id="KW-1133">Transmembrane helix</keyword>
<dbReference type="PIRSF" id="PIRSF000439">
    <property type="entry name" value="Oat_ACAT_DAG_ARE"/>
    <property type="match status" value="1"/>
</dbReference>
<keyword evidence="7 9" id="KW-0472">Membrane</keyword>
<protein>
    <recommendedName>
        <fullName evidence="9">O-acyltransferase</fullName>
    </recommendedName>
</protein>
<dbReference type="InterPro" id="IPR014371">
    <property type="entry name" value="Oat_ACAT_DAG_ARE"/>
</dbReference>
<evidence type="ECO:0000256" key="8">
    <source>
        <dbReference type="ARBA" id="ARBA00023315"/>
    </source>
</evidence>
<evidence type="ECO:0000256" key="10">
    <source>
        <dbReference type="PIRSR" id="PIRSR000439-1"/>
    </source>
</evidence>
<feature type="transmembrane region" description="Helical" evidence="11">
    <location>
        <begin position="251"/>
        <end position="274"/>
    </location>
</feature>
<feature type="transmembrane region" description="Helical" evidence="11">
    <location>
        <begin position="119"/>
        <end position="136"/>
    </location>
</feature>
<keyword evidence="13" id="KW-1185">Reference proteome</keyword>
<accession>A0AAV9IKX9</accession>
<dbReference type="EMBL" id="JANCYU010000059">
    <property type="protein sequence ID" value="KAK4528050.1"/>
    <property type="molecule type" value="Genomic_DNA"/>
</dbReference>
<keyword evidence="8 9" id="KW-0012">Acyltransferase</keyword>
<feature type="transmembrane region" description="Helical" evidence="11">
    <location>
        <begin position="47"/>
        <end position="65"/>
    </location>
</feature>
<evidence type="ECO:0000256" key="1">
    <source>
        <dbReference type="ARBA" id="ARBA00004477"/>
    </source>
</evidence>
<evidence type="ECO:0000313" key="13">
    <source>
        <dbReference type="Proteomes" id="UP001300502"/>
    </source>
</evidence>
<keyword evidence="5 9" id="KW-0256">Endoplasmic reticulum</keyword>
<feature type="transmembrane region" description="Helical" evidence="11">
    <location>
        <begin position="148"/>
        <end position="168"/>
    </location>
</feature>
<dbReference type="GO" id="GO:0005789">
    <property type="term" value="C:endoplasmic reticulum membrane"/>
    <property type="evidence" value="ECO:0007669"/>
    <property type="project" value="UniProtKB-SubCell"/>
</dbReference>
<comment type="caution">
    <text evidence="12">The sequence shown here is derived from an EMBL/GenBank/DDBJ whole genome shotgun (WGS) entry which is preliminary data.</text>
</comment>